<keyword evidence="1" id="KW-1133">Transmembrane helix</keyword>
<comment type="caution">
    <text evidence="2">The sequence shown here is derived from an EMBL/GenBank/DDBJ whole genome shotgun (WGS) entry which is preliminary data.</text>
</comment>
<dbReference type="AlphaFoldDB" id="A0A8H7A9X5"/>
<keyword evidence="1" id="KW-0812">Transmembrane</keyword>
<organism evidence="2 3">
    <name type="scientific">Endocarpon pusillum</name>
    <dbReference type="NCBI Taxonomy" id="364733"/>
    <lineage>
        <taxon>Eukaryota</taxon>
        <taxon>Fungi</taxon>
        <taxon>Dikarya</taxon>
        <taxon>Ascomycota</taxon>
        <taxon>Pezizomycotina</taxon>
        <taxon>Eurotiomycetes</taxon>
        <taxon>Chaetothyriomycetidae</taxon>
        <taxon>Verrucariales</taxon>
        <taxon>Verrucariaceae</taxon>
        <taxon>Endocarpon</taxon>
    </lineage>
</organism>
<feature type="transmembrane region" description="Helical" evidence="1">
    <location>
        <begin position="111"/>
        <end position="128"/>
    </location>
</feature>
<feature type="transmembrane region" description="Helical" evidence="1">
    <location>
        <begin position="190"/>
        <end position="209"/>
    </location>
</feature>
<feature type="transmembrane region" description="Helical" evidence="1">
    <location>
        <begin position="66"/>
        <end position="91"/>
    </location>
</feature>
<feature type="transmembrane region" description="Helical" evidence="1">
    <location>
        <begin position="264"/>
        <end position="285"/>
    </location>
</feature>
<feature type="transmembrane region" description="Helical" evidence="1">
    <location>
        <begin position="297"/>
        <end position="319"/>
    </location>
</feature>
<dbReference type="EMBL" id="JAACFV010000188">
    <property type="protein sequence ID" value="KAF7503251.1"/>
    <property type="molecule type" value="Genomic_DNA"/>
</dbReference>
<feature type="transmembrane region" description="Helical" evidence="1">
    <location>
        <begin position="331"/>
        <end position="352"/>
    </location>
</feature>
<dbReference type="OrthoDB" id="10029326at2759"/>
<evidence type="ECO:0000313" key="3">
    <source>
        <dbReference type="Proteomes" id="UP000606974"/>
    </source>
</evidence>
<evidence type="ECO:0000256" key="1">
    <source>
        <dbReference type="SAM" id="Phobius"/>
    </source>
</evidence>
<sequence length="394" mass="43586">MESLDNPVIQLMALHVAPNLQFEVAFLPQLAASFVPGRKASHLPPPKQGLCAFAPDMKINPQPRPFLAGFLWAVMLLLAAAGCRLIVGHLQPAETSSSYAHQWHSTVSRDLSLYSSTVAIAITGLWLTESYHADYLISPLTSSVVWVLVAIYQGWHKILPIWCCIQIFLSRSIHYYFMPRTMTDVGVARCLCPALFLVYIVPAVHFLAYPQSSEREQQQTWNIAHCALPLVSYMGSKLLRVITDLPSGIDAVFSDVDVPYQKSFQMTILLGSSVVHVFAALRHAAELFQVGTDLTTLAVVKDLSSLSAVIVVWCLFIAWDLKRVNAVDVSFPQSCVYILAMTMLCGPAATLAGTMSWRADRIAKAKAFRNRGRSSSEKLRNGKLGYLPLLYGEE</sequence>
<dbReference type="Proteomes" id="UP000606974">
    <property type="component" value="Unassembled WGS sequence"/>
</dbReference>
<protein>
    <submittedName>
        <fullName evidence="2">Uncharacterized protein</fullName>
    </submittedName>
</protein>
<proteinExistence type="predicted"/>
<keyword evidence="3" id="KW-1185">Reference proteome</keyword>
<keyword evidence="1" id="KW-0472">Membrane</keyword>
<name>A0A8H7A9X5_9EURO</name>
<reference evidence="2" key="1">
    <citation type="submission" date="2020-02" db="EMBL/GenBank/DDBJ databases">
        <authorList>
            <person name="Palmer J.M."/>
        </authorList>
    </citation>
    <scope>NUCLEOTIDE SEQUENCE</scope>
    <source>
        <strain evidence="2">EPUS1.4</strain>
        <tissue evidence="2">Thallus</tissue>
    </source>
</reference>
<accession>A0A8H7A9X5</accession>
<gene>
    <name evidence="2" type="ORF">GJ744_004042</name>
</gene>
<evidence type="ECO:0000313" key="2">
    <source>
        <dbReference type="EMBL" id="KAF7503251.1"/>
    </source>
</evidence>